<dbReference type="InterPro" id="IPR040624">
    <property type="entry name" value="HalOD1"/>
</dbReference>
<sequence>MNDNTTESDATSAAGLGEDVVGYDPTADASYARFGTDYTTAVMAIVETVAAVTNRKTEDLSPLFATVDPEALVDLVASNRDTPVEVTFSYEGCRVIVSSHGTVAVESPDE</sequence>
<dbReference type="eggNOG" id="arCOG08980">
    <property type="taxonomic scope" value="Archaea"/>
</dbReference>
<feature type="domain" description="Halobacterial output" evidence="1">
    <location>
        <begin position="38"/>
        <end position="106"/>
    </location>
</feature>
<evidence type="ECO:0000313" key="2">
    <source>
        <dbReference type="EMBL" id="ELY59149.1"/>
    </source>
</evidence>
<keyword evidence="3" id="KW-1185">Reference proteome</keyword>
<dbReference type="EMBL" id="AOIB01000016">
    <property type="protein sequence ID" value="ELY59149.1"/>
    <property type="molecule type" value="Genomic_DNA"/>
</dbReference>
<organism evidence="2 3">
    <name type="scientific">Natronococcus amylolyticus DSM 10524</name>
    <dbReference type="NCBI Taxonomy" id="1227497"/>
    <lineage>
        <taxon>Archaea</taxon>
        <taxon>Methanobacteriati</taxon>
        <taxon>Methanobacteriota</taxon>
        <taxon>Stenosarchaea group</taxon>
        <taxon>Halobacteria</taxon>
        <taxon>Halobacteriales</taxon>
        <taxon>Natrialbaceae</taxon>
        <taxon>Natronococcus</taxon>
    </lineage>
</organism>
<protein>
    <recommendedName>
        <fullName evidence="1">Halobacterial output domain-containing protein</fullName>
    </recommendedName>
</protein>
<evidence type="ECO:0000259" key="1">
    <source>
        <dbReference type="Pfam" id="PF18545"/>
    </source>
</evidence>
<dbReference type="OrthoDB" id="198810at2157"/>
<reference evidence="2 3" key="1">
    <citation type="journal article" date="2014" name="PLoS Genet.">
        <title>Phylogenetically driven sequencing of extremely halophilic archaea reveals strategies for static and dynamic osmo-response.</title>
        <authorList>
            <person name="Becker E.A."/>
            <person name="Seitzer P.M."/>
            <person name="Tritt A."/>
            <person name="Larsen D."/>
            <person name="Krusor M."/>
            <person name="Yao A.I."/>
            <person name="Wu D."/>
            <person name="Madern D."/>
            <person name="Eisen J.A."/>
            <person name="Darling A.E."/>
            <person name="Facciotti M.T."/>
        </authorList>
    </citation>
    <scope>NUCLEOTIDE SEQUENCE [LARGE SCALE GENOMIC DNA]</scope>
    <source>
        <strain evidence="2 3">DSM 10524</strain>
    </source>
</reference>
<dbReference type="Pfam" id="PF18545">
    <property type="entry name" value="HalOD1"/>
    <property type="match status" value="1"/>
</dbReference>
<dbReference type="RefSeq" id="WP_005554908.1">
    <property type="nucleotide sequence ID" value="NZ_AOIB01000016.1"/>
</dbReference>
<name>L9XBM6_9EURY</name>
<evidence type="ECO:0000313" key="3">
    <source>
        <dbReference type="Proteomes" id="UP000011688"/>
    </source>
</evidence>
<proteinExistence type="predicted"/>
<gene>
    <name evidence="2" type="ORF">C491_07406</name>
</gene>
<comment type="caution">
    <text evidence="2">The sequence shown here is derived from an EMBL/GenBank/DDBJ whole genome shotgun (WGS) entry which is preliminary data.</text>
</comment>
<dbReference type="Proteomes" id="UP000011688">
    <property type="component" value="Unassembled WGS sequence"/>
</dbReference>
<dbReference type="STRING" id="1227497.C491_07406"/>
<accession>L9XBM6</accession>
<dbReference type="AlphaFoldDB" id="L9XBM6"/>